<dbReference type="EMBL" id="MW000465">
    <property type="protein sequence ID" value="QOL00266.1"/>
    <property type="molecule type" value="Genomic_DNA"/>
</dbReference>
<sequence>MVSKPRLDPAFLEQQKHRLTKLRQEILSIRQRQQGEQNSVNTELSGQARDYEDDAQRLAALELEDNLVVHDDDRLSNIDRALRKLDEGTYGLSAASGKPIPVERLKAYPEALYTEEEQRQREKNG</sequence>
<name>A0A7L9QBT2_9ZZZZ</name>
<reference evidence="2" key="1">
    <citation type="submission" date="2020-09" db="EMBL/GenBank/DDBJ databases">
        <title>A new high-throughput screening method to detect antimicrobial volatiles from metagenomic clone libraries.</title>
        <authorList>
            <person name="Stocker F."/>
            <person name="Obermeier M."/>
            <person name="Resch K."/>
            <person name="Berg G."/>
            <person name="Mueller Bogota C.A."/>
        </authorList>
    </citation>
    <scope>NUCLEOTIDE SEQUENCE</scope>
</reference>
<dbReference type="AlphaFoldDB" id="A0A7L9QBT2"/>
<evidence type="ECO:0000256" key="1">
    <source>
        <dbReference type="SAM" id="MobiDB-lite"/>
    </source>
</evidence>
<dbReference type="PANTHER" id="PTHR33823:SF4">
    <property type="entry name" value="GENERAL STRESS PROTEIN 16O"/>
    <property type="match status" value="1"/>
</dbReference>
<dbReference type="InterPro" id="IPR037187">
    <property type="entry name" value="DnaK_N"/>
</dbReference>
<dbReference type="PANTHER" id="PTHR33823">
    <property type="entry name" value="RNA POLYMERASE-BINDING TRANSCRIPTION FACTOR DKSA-RELATED"/>
    <property type="match status" value="1"/>
</dbReference>
<dbReference type="PROSITE" id="PS51128">
    <property type="entry name" value="ZF_DKSA_2"/>
    <property type="match status" value="1"/>
</dbReference>
<evidence type="ECO:0000313" key="2">
    <source>
        <dbReference type="EMBL" id="QOL00266.1"/>
    </source>
</evidence>
<accession>A0A7L9QBT2</accession>
<protein>
    <submittedName>
        <fullName evidence="2">General stress protein 16O</fullName>
    </submittedName>
</protein>
<dbReference type="Gene3D" id="1.20.120.910">
    <property type="entry name" value="DksA, coiled-coil domain"/>
    <property type="match status" value="1"/>
</dbReference>
<organism evidence="2">
    <name type="scientific">uncultured organism</name>
    <dbReference type="NCBI Taxonomy" id="155900"/>
    <lineage>
        <taxon>unclassified sequences</taxon>
        <taxon>environmental samples</taxon>
    </lineage>
</organism>
<feature type="compositionally biased region" description="Polar residues" evidence="1">
    <location>
        <begin position="30"/>
        <end position="45"/>
    </location>
</feature>
<dbReference type="SUPFAM" id="SSF109635">
    <property type="entry name" value="DnaK suppressor protein DksA, alpha-hairpin domain"/>
    <property type="match status" value="1"/>
</dbReference>
<proteinExistence type="predicted"/>
<feature type="region of interest" description="Disordered" evidence="1">
    <location>
        <begin position="30"/>
        <end position="49"/>
    </location>
</feature>
<gene>
    <name evidence="2" type="primary">yocK</name>
</gene>